<proteinExistence type="predicted"/>
<reference evidence="2" key="1">
    <citation type="submission" date="2023-02" db="EMBL/GenBank/DDBJ databases">
        <title>Actinomadura rubrobrunea NBRC 14622.</title>
        <authorList>
            <person name="Ichikawa N."/>
            <person name="Sato H."/>
            <person name="Tonouchi N."/>
        </authorList>
    </citation>
    <scope>NUCLEOTIDE SEQUENCE</scope>
    <source>
        <strain evidence="2">NBRC 14622</strain>
    </source>
</reference>
<dbReference type="AlphaFoldDB" id="A0A9W6UYM7"/>
<evidence type="ECO:0000313" key="3">
    <source>
        <dbReference type="Proteomes" id="UP001165124"/>
    </source>
</evidence>
<dbReference type="InterPro" id="IPR035992">
    <property type="entry name" value="Ricin_B-like_lectins"/>
</dbReference>
<dbReference type="PROSITE" id="PS50231">
    <property type="entry name" value="RICIN_B_LECTIN"/>
    <property type="match status" value="1"/>
</dbReference>
<sequence length="319" mass="34076">MTHAPPSPRHARSVAEYVAFACRLKAWSGLSYRELARRAARNGDHLAPSTLATALGRESLPSEALMAAFVRACGCDQETVDEWIGARRRIAMAAVGGPAPAPPEETARSAARGAAEAADPVRASRHGRISPRTRILAVAAVIVAGAAGSVPEVQARTGQRPERAVTAAAATFDADTGPLTPGWYRVHVGNGRCLSVREDGPRRVVTREKCAAVARQRFHFTHAGRYFHIRATGSECLALEPDAPANPLRLRACSTSDPDQWLLIDAVSRTRRSWLPTRLTLRATGGPGCCASTGSPPPRGRARTAAHRADLSFYLTAEE</sequence>
<gene>
    <name evidence="2" type="ORF">Arub01_41140</name>
</gene>
<dbReference type="Gene3D" id="2.80.10.50">
    <property type="match status" value="1"/>
</dbReference>
<feature type="region of interest" description="Disordered" evidence="1">
    <location>
        <begin position="96"/>
        <end position="126"/>
    </location>
</feature>
<accession>A0A9W6UYM7</accession>
<name>A0A9W6UYM7_9ACTN</name>
<evidence type="ECO:0008006" key="4">
    <source>
        <dbReference type="Google" id="ProtNLM"/>
    </source>
</evidence>
<evidence type="ECO:0000313" key="2">
    <source>
        <dbReference type="EMBL" id="GLW65870.1"/>
    </source>
</evidence>
<keyword evidence="3" id="KW-1185">Reference proteome</keyword>
<comment type="caution">
    <text evidence="2">The sequence shown here is derived from an EMBL/GenBank/DDBJ whole genome shotgun (WGS) entry which is preliminary data.</text>
</comment>
<evidence type="ECO:0000256" key="1">
    <source>
        <dbReference type="SAM" id="MobiDB-lite"/>
    </source>
</evidence>
<dbReference type="Proteomes" id="UP001165124">
    <property type="component" value="Unassembled WGS sequence"/>
</dbReference>
<dbReference type="EMBL" id="BSRZ01000011">
    <property type="protein sequence ID" value="GLW65870.1"/>
    <property type="molecule type" value="Genomic_DNA"/>
</dbReference>
<feature type="compositionally biased region" description="Low complexity" evidence="1">
    <location>
        <begin position="108"/>
        <end position="121"/>
    </location>
</feature>
<dbReference type="SUPFAM" id="SSF50370">
    <property type="entry name" value="Ricin B-like lectins"/>
    <property type="match status" value="1"/>
</dbReference>
<organism evidence="2 3">
    <name type="scientific">Actinomadura rubrobrunea</name>
    <dbReference type="NCBI Taxonomy" id="115335"/>
    <lineage>
        <taxon>Bacteria</taxon>
        <taxon>Bacillati</taxon>
        <taxon>Actinomycetota</taxon>
        <taxon>Actinomycetes</taxon>
        <taxon>Streptosporangiales</taxon>
        <taxon>Thermomonosporaceae</taxon>
        <taxon>Actinomadura</taxon>
    </lineage>
</organism>
<protein>
    <recommendedName>
        <fullName evidence="4">Helix-turn-helix domain-containing protein</fullName>
    </recommendedName>
</protein>